<comment type="domain">
    <text evidence="15">Has a modular structure: an endo-beta-1,4-glucanase catalytic module at the N-terminus, a linker rich in serines and threonines, and a C-terminal carbohydrate-binding module (CBM).</text>
</comment>
<accession>A0A8E2ESQ3</accession>
<comment type="catalytic activity">
    <reaction evidence="14 15">
        <text>[(1-&gt;4)-beta-D-glucosyl]n+m + reduced acceptor + O2 = 4-dehydro-beta-D-glucosyl-[(1-&gt;4)-beta-D-glucosyl]n-1 + [(1-&gt;4)-beta-D-glucosyl]m + acceptor + H2O.</text>
        <dbReference type="EC" id="1.14.99.56"/>
    </reaction>
</comment>
<dbReference type="GO" id="GO:0030248">
    <property type="term" value="F:cellulose binding"/>
    <property type="evidence" value="ECO:0007669"/>
    <property type="project" value="UniProtKB-UniRule"/>
</dbReference>
<evidence type="ECO:0000256" key="9">
    <source>
        <dbReference type="ARBA" id="ARBA00023033"/>
    </source>
</evidence>
<evidence type="ECO:0000256" key="15">
    <source>
        <dbReference type="RuleBase" id="RU368122"/>
    </source>
</evidence>
<evidence type="ECO:0000256" key="7">
    <source>
        <dbReference type="ARBA" id="ARBA00023002"/>
    </source>
</evidence>
<dbReference type="AlphaFoldDB" id="A0A8E2ESQ3"/>
<evidence type="ECO:0000256" key="8">
    <source>
        <dbReference type="ARBA" id="ARBA00023008"/>
    </source>
</evidence>
<keyword evidence="11 15" id="KW-0119">Carbohydrate metabolism</keyword>
<dbReference type="GO" id="GO:0030245">
    <property type="term" value="P:cellulose catabolic process"/>
    <property type="evidence" value="ECO:0007669"/>
    <property type="project" value="UniProtKB-UniRule"/>
</dbReference>
<comment type="similarity">
    <text evidence="13">Belongs to the polysaccharide monooxygenase AA9 family.</text>
</comment>
<dbReference type="GO" id="GO:0004497">
    <property type="term" value="F:monooxygenase activity"/>
    <property type="evidence" value="ECO:0007669"/>
    <property type="project" value="UniProtKB-KW"/>
</dbReference>
<comment type="subcellular location">
    <subcellularLocation>
        <location evidence="2 15">Secreted</location>
    </subcellularLocation>
</comment>
<dbReference type="GO" id="GO:0008810">
    <property type="term" value="F:cellulase activity"/>
    <property type="evidence" value="ECO:0007669"/>
    <property type="project" value="UniProtKB-UniRule"/>
</dbReference>
<dbReference type="EC" id="1.14.99.56" evidence="15"/>
<keyword evidence="9" id="KW-0503">Monooxygenase</keyword>
<keyword evidence="5 16" id="KW-0732">Signal</keyword>
<dbReference type="EMBL" id="KV750579">
    <property type="protein sequence ID" value="OCL04197.1"/>
    <property type="molecule type" value="Genomic_DNA"/>
</dbReference>
<dbReference type="SUPFAM" id="SSF57180">
    <property type="entry name" value="Cellulose-binding domain"/>
    <property type="match status" value="1"/>
</dbReference>
<dbReference type="PANTHER" id="PTHR33353:SF9">
    <property type="entry name" value="ENDOGLUCANASE II"/>
    <property type="match status" value="1"/>
</dbReference>
<feature type="chain" id="PRO_5034632120" description="AA9 family lytic polysaccharide monooxygenase" evidence="16">
    <location>
        <begin position="20"/>
        <end position="329"/>
    </location>
</feature>
<evidence type="ECO:0000313" key="19">
    <source>
        <dbReference type="Proteomes" id="UP000250140"/>
    </source>
</evidence>
<dbReference type="Pfam" id="PF03443">
    <property type="entry name" value="AA9"/>
    <property type="match status" value="1"/>
</dbReference>
<evidence type="ECO:0000313" key="18">
    <source>
        <dbReference type="EMBL" id="OCL04197.1"/>
    </source>
</evidence>
<keyword evidence="8" id="KW-0186">Copper</keyword>
<keyword evidence="3 15" id="KW-0964">Secreted</keyword>
<evidence type="ECO:0000256" key="13">
    <source>
        <dbReference type="ARBA" id="ARBA00044502"/>
    </source>
</evidence>
<sequence length="329" mass="32915">MKSTIISLVAAFAIQQTTGHATFQDLWVNGFLNAGTCIRTPPSNNPVTSVSSTDIRCNVGGTKGVSGKCTVAAGTSVTVEMHQQSGDRSCANEAIGGAHYGPVIVYMSKVSDSSTADGSTGWFKIFEDGWAPANKGAGDNDHWGTNDLNSCCGKMDVKIPADIPAGDYLLRAEVIALHVAGSTGGAQFYMSCYQLTVTGGGSATPATVKFPGAYAASDPGILINIHAAISTYVVPGPAVYSGGTIKSAGSPCSGAAATASAVTTLKTAVTSTKAAAATGTAAAGSSGNSAGCAAARFEQCGGNNFGGCTTCASGTTCVGVSAPYYYQCQ</sequence>
<comment type="cofactor">
    <cofactor evidence="1">
        <name>Cu(2+)</name>
        <dbReference type="ChEBI" id="CHEBI:29036"/>
    </cofactor>
</comment>
<dbReference type="InterPro" id="IPR035971">
    <property type="entry name" value="CBD_sf"/>
</dbReference>
<evidence type="ECO:0000256" key="14">
    <source>
        <dbReference type="ARBA" id="ARBA00045077"/>
    </source>
</evidence>
<dbReference type="GO" id="GO:0005576">
    <property type="term" value="C:extracellular region"/>
    <property type="evidence" value="ECO:0007669"/>
    <property type="project" value="UniProtKB-SubCell"/>
</dbReference>
<evidence type="ECO:0000256" key="16">
    <source>
        <dbReference type="SAM" id="SignalP"/>
    </source>
</evidence>
<dbReference type="PANTHER" id="PTHR33353">
    <property type="entry name" value="PUTATIVE (AFU_ORTHOLOGUE AFUA_1G12560)-RELATED"/>
    <property type="match status" value="1"/>
</dbReference>
<reference evidence="18 19" key="1">
    <citation type="journal article" date="2016" name="Nat. Commun.">
        <title>Ectomycorrhizal ecology is imprinted in the genome of the dominant symbiotic fungus Cenococcum geophilum.</title>
        <authorList>
            <consortium name="DOE Joint Genome Institute"/>
            <person name="Peter M."/>
            <person name="Kohler A."/>
            <person name="Ohm R.A."/>
            <person name="Kuo A."/>
            <person name="Krutzmann J."/>
            <person name="Morin E."/>
            <person name="Arend M."/>
            <person name="Barry K.W."/>
            <person name="Binder M."/>
            <person name="Choi C."/>
            <person name="Clum A."/>
            <person name="Copeland A."/>
            <person name="Grisel N."/>
            <person name="Haridas S."/>
            <person name="Kipfer T."/>
            <person name="LaButti K."/>
            <person name="Lindquist E."/>
            <person name="Lipzen A."/>
            <person name="Maire R."/>
            <person name="Meier B."/>
            <person name="Mihaltcheva S."/>
            <person name="Molinier V."/>
            <person name="Murat C."/>
            <person name="Poggeler S."/>
            <person name="Quandt C.A."/>
            <person name="Sperisen C."/>
            <person name="Tritt A."/>
            <person name="Tisserant E."/>
            <person name="Crous P.W."/>
            <person name="Henrissat B."/>
            <person name="Nehls U."/>
            <person name="Egli S."/>
            <person name="Spatafora J.W."/>
            <person name="Grigoriev I.V."/>
            <person name="Martin F.M."/>
        </authorList>
    </citation>
    <scope>NUCLEOTIDE SEQUENCE [LARGE SCALE GENOMIC DNA]</scope>
    <source>
        <strain evidence="18 19">CBS 207.34</strain>
    </source>
</reference>
<dbReference type="InterPro" id="IPR049892">
    <property type="entry name" value="AA9"/>
</dbReference>
<dbReference type="CDD" id="cd21175">
    <property type="entry name" value="LPMO_AA9"/>
    <property type="match status" value="1"/>
</dbReference>
<keyword evidence="7" id="KW-0560">Oxidoreductase</keyword>
<evidence type="ECO:0000256" key="5">
    <source>
        <dbReference type="ARBA" id="ARBA00022729"/>
    </source>
</evidence>
<dbReference type="Pfam" id="PF00734">
    <property type="entry name" value="CBM_1"/>
    <property type="match status" value="1"/>
</dbReference>
<keyword evidence="19" id="KW-1185">Reference proteome</keyword>
<evidence type="ECO:0000256" key="4">
    <source>
        <dbReference type="ARBA" id="ARBA00022723"/>
    </source>
</evidence>
<dbReference type="Gene3D" id="2.70.50.70">
    <property type="match status" value="1"/>
</dbReference>
<dbReference type="OrthoDB" id="3238762at2759"/>
<dbReference type="GO" id="GO:0046872">
    <property type="term" value="F:metal ion binding"/>
    <property type="evidence" value="ECO:0007669"/>
    <property type="project" value="UniProtKB-KW"/>
</dbReference>
<evidence type="ECO:0000256" key="2">
    <source>
        <dbReference type="ARBA" id="ARBA00004613"/>
    </source>
</evidence>
<evidence type="ECO:0000256" key="1">
    <source>
        <dbReference type="ARBA" id="ARBA00001973"/>
    </source>
</evidence>
<dbReference type="PROSITE" id="PS51164">
    <property type="entry name" value="CBM1_2"/>
    <property type="match status" value="1"/>
</dbReference>
<keyword evidence="6 15" id="KW-0136">Cellulose degradation</keyword>
<gene>
    <name evidence="18" type="ORF">AOQ84DRAFT_416782</name>
</gene>
<dbReference type="InterPro" id="IPR005103">
    <property type="entry name" value="AA9_LPMO"/>
</dbReference>
<evidence type="ECO:0000256" key="6">
    <source>
        <dbReference type="ARBA" id="ARBA00023001"/>
    </source>
</evidence>
<keyword evidence="12 15" id="KW-0624">Polysaccharide degradation</keyword>
<comment type="function">
    <text evidence="15">Lytic polysaccharide monooxygenase (LMPO) that depolymerizes crystalline and amorphous polysaccharides via the oxidation of scissile alpha- or beta-(1-4)-glycosidic bonds, yielding C1 and/or C4 oxidation products. Catalysis by LPMOs requires the reduction of the active-site copper from Cu(II) to Cu(I) by a reducing agent and H(2)O(2) or O(2) as a cosubstrate.</text>
</comment>
<evidence type="ECO:0000256" key="10">
    <source>
        <dbReference type="ARBA" id="ARBA00023157"/>
    </source>
</evidence>
<dbReference type="InterPro" id="IPR000254">
    <property type="entry name" value="CBD"/>
</dbReference>
<keyword evidence="4" id="KW-0479">Metal-binding</keyword>
<dbReference type="Proteomes" id="UP000250140">
    <property type="component" value="Unassembled WGS sequence"/>
</dbReference>
<feature type="domain" description="CBM1" evidence="17">
    <location>
        <begin position="292"/>
        <end position="329"/>
    </location>
</feature>
<dbReference type="SMART" id="SM00236">
    <property type="entry name" value="fCBD"/>
    <property type="match status" value="1"/>
</dbReference>
<keyword evidence="10 15" id="KW-1015">Disulfide bond</keyword>
<name>A0A8E2ESQ3_9PEZI</name>
<evidence type="ECO:0000256" key="3">
    <source>
        <dbReference type="ARBA" id="ARBA00022525"/>
    </source>
</evidence>
<proteinExistence type="inferred from homology"/>
<evidence type="ECO:0000259" key="17">
    <source>
        <dbReference type="PROSITE" id="PS51164"/>
    </source>
</evidence>
<evidence type="ECO:0000256" key="12">
    <source>
        <dbReference type="ARBA" id="ARBA00023326"/>
    </source>
</evidence>
<protein>
    <recommendedName>
        <fullName evidence="15">AA9 family lytic polysaccharide monooxygenase</fullName>
        <ecNumber evidence="15">1.14.99.56</ecNumber>
    </recommendedName>
    <alternativeName>
        <fullName evidence="15">Endo-beta-1,4-glucanase</fullName>
    </alternativeName>
    <alternativeName>
        <fullName evidence="15">Glycosyl hydrolase 61 family protein</fullName>
    </alternativeName>
</protein>
<evidence type="ECO:0000256" key="11">
    <source>
        <dbReference type="ARBA" id="ARBA00023277"/>
    </source>
</evidence>
<feature type="signal peptide" evidence="16">
    <location>
        <begin position="1"/>
        <end position="19"/>
    </location>
</feature>
<organism evidence="18 19">
    <name type="scientific">Glonium stellatum</name>
    <dbReference type="NCBI Taxonomy" id="574774"/>
    <lineage>
        <taxon>Eukaryota</taxon>
        <taxon>Fungi</taxon>
        <taxon>Dikarya</taxon>
        <taxon>Ascomycota</taxon>
        <taxon>Pezizomycotina</taxon>
        <taxon>Dothideomycetes</taxon>
        <taxon>Pleosporomycetidae</taxon>
        <taxon>Gloniales</taxon>
        <taxon>Gloniaceae</taxon>
        <taxon>Glonium</taxon>
    </lineage>
</organism>